<proteinExistence type="predicted"/>
<gene>
    <name evidence="1" type="ORF">D9756_005770</name>
</gene>
<protein>
    <recommendedName>
        <fullName evidence="3">BTB domain-containing protein</fullName>
    </recommendedName>
</protein>
<organism evidence="1 2">
    <name type="scientific">Leucocoprinus leucothites</name>
    <dbReference type="NCBI Taxonomy" id="201217"/>
    <lineage>
        <taxon>Eukaryota</taxon>
        <taxon>Fungi</taxon>
        <taxon>Dikarya</taxon>
        <taxon>Basidiomycota</taxon>
        <taxon>Agaricomycotina</taxon>
        <taxon>Agaricomycetes</taxon>
        <taxon>Agaricomycetidae</taxon>
        <taxon>Agaricales</taxon>
        <taxon>Agaricineae</taxon>
        <taxon>Agaricaceae</taxon>
        <taxon>Leucocoprinus</taxon>
    </lineage>
</organism>
<name>A0A8H5DA54_9AGAR</name>
<sequence>MGKNPNQTNQHQHQDYYIKGGDLYLRADKTHFRIHSYFFVRESKYWRDELVGPTSPGDETLKKGQDEKNAFAIDETPTDFAQFLWVFYNNNFGNYSTASREQWEIILRLAAKWGFNEVKELAVRHLEGIVDIDPVSRVALYQEHGVAEKYLFPLYVKLAERKEFIGLDEARALGMETFVLVQQARERLRAQVSKESPFLSPIRTDLKRKDISDIIVLTFNLKLKDQPVGPITSNKDQVDEPLKKGRGPLDPYIITGIKPAEFTQFLWVFYNRKYGDYSKGTRAGWTAILRLAAQWGFLEIKDLAVEHLELHEMDHIRRLRLYLDSQVAEKYLFPLYVHLTSRKEVLELEEARILGIETFVLIQQARERLRAQASPTDPSHSPVRPDVQQGDVNNVVSSVFKISPCPM</sequence>
<keyword evidence="2" id="KW-1185">Reference proteome</keyword>
<dbReference type="Gene3D" id="3.30.710.10">
    <property type="entry name" value="Potassium Channel Kv1.1, Chain A"/>
    <property type="match status" value="1"/>
</dbReference>
<dbReference type="InterPro" id="IPR011333">
    <property type="entry name" value="SKP1/BTB/POZ_sf"/>
</dbReference>
<dbReference type="OrthoDB" id="9997739at2759"/>
<reference evidence="1 2" key="1">
    <citation type="journal article" date="2020" name="ISME J.">
        <title>Uncovering the hidden diversity of litter-decomposition mechanisms in mushroom-forming fungi.</title>
        <authorList>
            <person name="Floudas D."/>
            <person name="Bentzer J."/>
            <person name="Ahren D."/>
            <person name="Johansson T."/>
            <person name="Persson P."/>
            <person name="Tunlid A."/>
        </authorList>
    </citation>
    <scope>NUCLEOTIDE SEQUENCE [LARGE SCALE GENOMIC DNA]</scope>
    <source>
        <strain evidence="1 2">CBS 146.42</strain>
    </source>
</reference>
<evidence type="ECO:0000313" key="2">
    <source>
        <dbReference type="Proteomes" id="UP000559027"/>
    </source>
</evidence>
<dbReference type="Proteomes" id="UP000559027">
    <property type="component" value="Unassembled WGS sequence"/>
</dbReference>
<comment type="caution">
    <text evidence="1">The sequence shown here is derived from an EMBL/GenBank/DDBJ whole genome shotgun (WGS) entry which is preliminary data.</text>
</comment>
<evidence type="ECO:0000313" key="1">
    <source>
        <dbReference type="EMBL" id="KAF5355102.1"/>
    </source>
</evidence>
<dbReference type="AlphaFoldDB" id="A0A8H5DA54"/>
<accession>A0A8H5DA54</accession>
<evidence type="ECO:0008006" key="3">
    <source>
        <dbReference type="Google" id="ProtNLM"/>
    </source>
</evidence>
<dbReference type="EMBL" id="JAACJO010000008">
    <property type="protein sequence ID" value="KAF5355102.1"/>
    <property type="molecule type" value="Genomic_DNA"/>
</dbReference>